<name>A0A3S3ULU2_9GAMM</name>
<gene>
    <name evidence="2" type="ORF">EDI28_03010</name>
</gene>
<proteinExistence type="predicted"/>
<organism evidence="2 3">
    <name type="scientific">Photobacterium chitinilyticum</name>
    <dbReference type="NCBI Taxonomy" id="2485123"/>
    <lineage>
        <taxon>Bacteria</taxon>
        <taxon>Pseudomonadati</taxon>
        <taxon>Pseudomonadota</taxon>
        <taxon>Gammaproteobacteria</taxon>
        <taxon>Vibrionales</taxon>
        <taxon>Vibrionaceae</taxon>
        <taxon>Photobacterium</taxon>
    </lineage>
</organism>
<dbReference type="AlphaFoldDB" id="A0A3S3ULU2"/>
<dbReference type="Proteomes" id="UP000287563">
    <property type="component" value="Unassembled WGS sequence"/>
</dbReference>
<dbReference type="InterPro" id="IPR046513">
    <property type="entry name" value="DUF6691"/>
</dbReference>
<protein>
    <submittedName>
        <fullName evidence="2">YeeE/YedE family protein</fullName>
    </submittedName>
</protein>
<feature type="transmembrane region" description="Helical" evidence="1">
    <location>
        <begin position="50"/>
        <end position="68"/>
    </location>
</feature>
<feature type="transmembrane region" description="Helical" evidence="1">
    <location>
        <begin position="121"/>
        <end position="143"/>
    </location>
</feature>
<feature type="transmembrane region" description="Helical" evidence="1">
    <location>
        <begin position="12"/>
        <end position="30"/>
    </location>
</feature>
<keyword evidence="3" id="KW-1185">Reference proteome</keyword>
<sequence length="160" mass="16885">MKNLSQVVTSQLIALVSGTLFGLGMMISGMVDPNRVLGFLDITGAWDPSLMFVMGGALAVFMPIYLLVIKKRTAPVCSERFRLSNNHMIDKKLVGGAVLFGLGWGIAGICPGPAVTSISGLNPSMLVFIAAMLLGMVIANLAVNKYGKTKPEKVGVTARS</sequence>
<keyword evidence="1" id="KW-0472">Membrane</keyword>
<keyword evidence="1" id="KW-0812">Transmembrane</keyword>
<dbReference type="RefSeq" id="WP_128782337.1">
    <property type="nucleotide sequence ID" value="NZ_JAKJSG010000018.1"/>
</dbReference>
<comment type="caution">
    <text evidence="2">The sequence shown here is derived from an EMBL/GenBank/DDBJ whole genome shotgun (WGS) entry which is preliminary data.</text>
</comment>
<evidence type="ECO:0000313" key="2">
    <source>
        <dbReference type="EMBL" id="RWX57024.1"/>
    </source>
</evidence>
<evidence type="ECO:0000256" key="1">
    <source>
        <dbReference type="SAM" id="Phobius"/>
    </source>
</evidence>
<dbReference type="OrthoDB" id="9790409at2"/>
<keyword evidence="1" id="KW-1133">Transmembrane helix</keyword>
<accession>A0A3S3ULU2</accession>
<dbReference type="EMBL" id="RJLM01000001">
    <property type="protein sequence ID" value="RWX57024.1"/>
    <property type="molecule type" value="Genomic_DNA"/>
</dbReference>
<reference evidence="2 3" key="1">
    <citation type="submission" date="2018-11" db="EMBL/GenBank/DDBJ databases">
        <title>Photobacterium sp. BEI247 sp. nov., a marine bacterium isolated from Yongle Blue Hole in the South China Sea.</title>
        <authorList>
            <person name="Wang X."/>
        </authorList>
    </citation>
    <scope>NUCLEOTIDE SEQUENCE [LARGE SCALE GENOMIC DNA]</scope>
    <source>
        <strain evidence="3">BEI247</strain>
    </source>
</reference>
<feature type="transmembrane region" description="Helical" evidence="1">
    <location>
        <begin position="89"/>
        <end position="109"/>
    </location>
</feature>
<evidence type="ECO:0000313" key="3">
    <source>
        <dbReference type="Proteomes" id="UP000287563"/>
    </source>
</evidence>
<dbReference type="Pfam" id="PF20398">
    <property type="entry name" value="DUF6691"/>
    <property type="match status" value="1"/>
</dbReference>